<keyword evidence="2" id="KW-1185">Reference proteome</keyword>
<organism evidence="1 2">
    <name type="scientific">Datura stramonium</name>
    <name type="common">Jimsonweed</name>
    <name type="synonym">Common thornapple</name>
    <dbReference type="NCBI Taxonomy" id="4076"/>
    <lineage>
        <taxon>Eukaryota</taxon>
        <taxon>Viridiplantae</taxon>
        <taxon>Streptophyta</taxon>
        <taxon>Embryophyta</taxon>
        <taxon>Tracheophyta</taxon>
        <taxon>Spermatophyta</taxon>
        <taxon>Magnoliopsida</taxon>
        <taxon>eudicotyledons</taxon>
        <taxon>Gunneridae</taxon>
        <taxon>Pentapetalae</taxon>
        <taxon>asterids</taxon>
        <taxon>lamiids</taxon>
        <taxon>Solanales</taxon>
        <taxon>Solanaceae</taxon>
        <taxon>Solanoideae</taxon>
        <taxon>Datureae</taxon>
        <taxon>Datura</taxon>
    </lineage>
</organism>
<proteinExistence type="predicted"/>
<protein>
    <submittedName>
        <fullName evidence="1">Uncharacterized protein</fullName>
    </submittedName>
</protein>
<gene>
    <name evidence="1" type="ORF">HAX54_022372</name>
</gene>
<feature type="non-terminal residue" evidence="1">
    <location>
        <position position="77"/>
    </location>
</feature>
<sequence>MVTIGYLPVRSGETPMKFRFWLILASGHCPDPALHRRFADRDQKFAYLLPMENFLLQFSAYHRRVFCGSRITSCGSP</sequence>
<dbReference type="EMBL" id="JACEIK010002695">
    <property type="protein sequence ID" value="MCD9638413.1"/>
    <property type="molecule type" value="Genomic_DNA"/>
</dbReference>
<comment type="caution">
    <text evidence="1">The sequence shown here is derived from an EMBL/GenBank/DDBJ whole genome shotgun (WGS) entry which is preliminary data.</text>
</comment>
<accession>A0ABS8UU51</accession>
<evidence type="ECO:0000313" key="2">
    <source>
        <dbReference type="Proteomes" id="UP000823775"/>
    </source>
</evidence>
<dbReference type="Proteomes" id="UP000823775">
    <property type="component" value="Unassembled WGS sequence"/>
</dbReference>
<name>A0ABS8UU51_DATST</name>
<reference evidence="1 2" key="1">
    <citation type="journal article" date="2021" name="BMC Genomics">
        <title>Datura genome reveals duplications of psychoactive alkaloid biosynthetic genes and high mutation rate following tissue culture.</title>
        <authorList>
            <person name="Rajewski A."/>
            <person name="Carter-House D."/>
            <person name="Stajich J."/>
            <person name="Litt A."/>
        </authorList>
    </citation>
    <scope>NUCLEOTIDE SEQUENCE [LARGE SCALE GENOMIC DNA]</scope>
    <source>
        <strain evidence="1">AR-01</strain>
    </source>
</reference>
<evidence type="ECO:0000313" key="1">
    <source>
        <dbReference type="EMBL" id="MCD9638413.1"/>
    </source>
</evidence>